<dbReference type="InterPro" id="IPR009014">
    <property type="entry name" value="Transketo_C/PFOR_II"/>
</dbReference>
<dbReference type="EMBL" id="MFIA01000036">
    <property type="protein sequence ID" value="OGF81762.1"/>
    <property type="molecule type" value="Genomic_DNA"/>
</dbReference>
<keyword evidence="2" id="KW-0560">Oxidoreductase</keyword>
<organism evidence="4 5">
    <name type="scientific">Candidatus Giovannonibacteria bacterium RIFCSPLOWO2_01_FULL_44_16</name>
    <dbReference type="NCBI Taxonomy" id="1798348"/>
    <lineage>
        <taxon>Bacteria</taxon>
        <taxon>Candidatus Giovannoniibacteriota</taxon>
    </lineage>
</organism>
<keyword evidence="3" id="KW-0812">Transmembrane</keyword>
<reference evidence="4 5" key="1">
    <citation type="journal article" date="2016" name="Nat. Commun.">
        <title>Thousands of microbial genomes shed light on interconnected biogeochemical processes in an aquifer system.</title>
        <authorList>
            <person name="Anantharaman K."/>
            <person name="Brown C.T."/>
            <person name="Hug L.A."/>
            <person name="Sharon I."/>
            <person name="Castelle C.J."/>
            <person name="Probst A.J."/>
            <person name="Thomas B.C."/>
            <person name="Singh A."/>
            <person name="Wilkins M.J."/>
            <person name="Karaoz U."/>
            <person name="Brodie E.L."/>
            <person name="Williams K.H."/>
            <person name="Hubbard S.S."/>
            <person name="Banfield J.F."/>
        </authorList>
    </citation>
    <scope>NUCLEOTIDE SEQUENCE [LARGE SCALE GENOMIC DNA]</scope>
</reference>
<evidence type="ECO:0000313" key="4">
    <source>
        <dbReference type="EMBL" id="OGF81762.1"/>
    </source>
</evidence>
<evidence type="ECO:0000256" key="2">
    <source>
        <dbReference type="ARBA" id="ARBA00023002"/>
    </source>
</evidence>
<evidence type="ECO:0008006" key="6">
    <source>
        <dbReference type="Google" id="ProtNLM"/>
    </source>
</evidence>
<dbReference type="GO" id="GO:0007584">
    <property type="term" value="P:response to nutrient"/>
    <property type="evidence" value="ECO:0007669"/>
    <property type="project" value="TreeGrafter"/>
</dbReference>
<dbReference type="GO" id="GO:0009083">
    <property type="term" value="P:branched-chain amino acid catabolic process"/>
    <property type="evidence" value="ECO:0007669"/>
    <property type="project" value="TreeGrafter"/>
</dbReference>
<dbReference type="AlphaFoldDB" id="A0A1F5X1K1"/>
<dbReference type="Gene3D" id="3.40.50.970">
    <property type="match status" value="1"/>
</dbReference>
<feature type="transmembrane region" description="Helical" evidence="3">
    <location>
        <begin position="58"/>
        <end position="77"/>
    </location>
</feature>
<accession>A0A1F5X1K1</accession>
<comment type="cofactor">
    <cofactor evidence="1">
        <name>thiamine diphosphate</name>
        <dbReference type="ChEBI" id="CHEBI:58937"/>
    </cofactor>
</comment>
<dbReference type="Gene3D" id="3.40.50.920">
    <property type="match status" value="1"/>
</dbReference>
<evidence type="ECO:0000313" key="5">
    <source>
        <dbReference type="Proteomes" id="UP000178046"/>
    </source>
</evidence>
<dbReference type="Proteomes" id="UP000178046">
    <property type="component" value="Unassembled WGS sequence"/>
</dbReference>
<feature type="transmembrane region" description="Helical" evidence="3">
    <location>
        <begin position="21"/>
        <end position="38"/>
    </location>
</feature>
<dbReference type="PANTHER" id="PTHR42980">
    <property type="entry name" value="2-OXOISOVALERATE DEHYDROGENASE SUBUNIT BETA-RELATED"/>
    <property type="match status" value="1"/>
</dbReference>
<proteinExistence type="predicted"/>
<protein>
    <recommendedName>
        <fullName evidence="6">Transketolase-like pyrimidine-binding domain-containing protein</fullName>
    </recommendedName>
</protein>
<dbReference type="InterPro" id="IPR029061">
    <property type="entry name" value="THDP-binding"/>
</dbReference>
<keyword evidence="3" id="KW-0472">Membrane</keyword>
<dbReference type="PROSITE" id="PS51257">
    <property type="entry name" value="PROKAR_LIPOPROTEIN"/>
    <property type="match status" value="1"/>
</dbReference>
<gene>
    <name evidence="4" type="ORF">A2924_00960</name>
</gene>
<dbReference type="SUPFAM" id="SSF52922">
    <property type="entry name" value="TK C-terminal domain-like"/>
    <property type="match status" value="1"/>
</dbReference>
<keyword evidence="3" id="KW-1133">Transmembrane helix</keyword>
<evidence type="ECO:0000256" key="3">
    <source>
        <dbReference type="SAM" id="Phobius"/>
    </source>
</evidence>
<comment type="caution">
    <text evidence="4">The sequence shown here is derived from an EMBL/GenBank/DDBJ whole genome shotgun (WGS) entry which is preliminary data.</text>
</comment>
<evidence type="ECO:0000256" key="1">
    <source>
        <dbReference type="ARBA" id="ARBA00001964"/>
    </source>
</evidence>
<dbReference type="SUPFAM" id="SSF52518">
    <property type="entry name" value="Thiamin diphosphate-binding fold (THDP-binding)"/>
    <property type="match status" value="1"/>
</dbReference>
<dbReference type="PANTHER" id="PTHR42980:SF1">
    <property type="entry name" value="2-OXOISOVALERATE DEHYDROGENASE SUBUNIT BETA, MITOCHONDRIAL"/>
    <property type="match status" value="1"/>
</dbReference>
<name>A0A1F5X1K1_9BACT</name>
<sequence length="315" mass="35210">MKYVQYLNELINKRISATEQLVIFGQNIAAGSCLSGLTRGLKIRKGGLIINTPNSENTLVGLGFGMMFGGVSSVFFMKQQDFLLLGIDQLVDTYNFIRRKDPKASFTIVFIIVDDGYSGLQSSLNNFGDFCSMARIPGFTITNKLDAKEIINTNIVSPGFRIIGVSQRLFNTELQEMNKIYSNDEKTIFQYTEGDGATIACFNLSFPYGLELHNKLKEKNIESSLFSVNALTPVIWDKIIENAKKTKNLVIIDDSKSENLSCDNLAACALEQCALDNKIVIRRKFLSNDWLFPNADQLSIDYSGIINKLSRAIKK</sequence>
<dbReference type="GO" id="GO:0016491">
    <property type="term" value="F:oxidoreductase activity"/>
    <property type="evidence" value="ECO:0007669"/>
    <property type="project" value="UniProtKB-KW"/>
</dbReference>